<keyword evidence="3" id="KW-0677">Repeat</keyword>
<dbReference type="EMBL" id="JAODUP010000512">
    <property type="protein sequence ID" value="KAK2148146.1"/>
    <property type="molecule type" value="Genomic_DNA"/>
</dbReference>
<keyword evidence="13" id="KW-1185">Reference proteome</keyword>
<dbReference type="InterPro" id="IPR002126">
    <property type="entry name" value="Cadherin-like_dom"/>
</dbReference>
<dbReference type="InterPro" id="IPR015919">
    <property type="entry name" value="Cadherin-like_sf"/>
</dbReference>
<evidence type="ECO:0000313" key="13">
    <source>
        <dbReference type="Proteomes" id="UP001208570"/>
    </source>
</evidence>
<dbReference type="PRINTS" id="PR00205">
    <property type="entry name" value="CADHERIN"/>
</dbReference>
<feature type="domain" description="Cadherin" evidence="11">
    <location>
        <begin position="586"/>
        <end position="716"/>
    </location>
</feature>
<dbReference type="Proteomes" id="UP001208570">
    <property type="component" value="Unassembled WGS sequence"/>
</dbReference>
<dbReference type="InterPro" id="IPR050971">
    <property type="entry name" value="Cadherin-domain_protein"/>
</dbReference>
<evidence type="ECO:0000256" key="2">
    <source>
        <dbReference type="ARBA" id="ARBA00022692"/>
    </source>
</evidence>
<dbReference type="GO" id="GO:0007156">
    <property type="term" value="P:homophilic cell adhesion via plasma membrane adhesion molecules"/>
    <property type="evidence" value="ECO:0007669"/>
    <property type="project" value="InterPro"/>
</dbReference>
<evidence type="ECO:0000256" key="8">
    <source>
        <dbReference type="PROSITE-ProRule" id="PRU00043"/>
    </source>
</evidence>
<dbReference type="GO" id="GO:0005911">
    <property type="term" value="C:cell-cell junction"/>
    <property type="evidence" value="ECO:0007669"/>
    <property type="project" value="TreeGrafter"/>
</dbReference>
<keyword evidence="2" id="KW-0812">Transmembrane</keyword>
<feature type="chain" id="PRO_5042107395" description="Cadherin domain-containing protein" evidence="10">
    <location>
        <begin position="24"/>
        <end position="1080"/>
    </location>
</feature>
<comment type="caution">
    <text evidence="12">The sequence shown here is derived from an EMBL/GenBank/DDBJ whole genome shotgun (WGS) entry which is preliminary data.</text>
</comment>
<dbReference type="PROSITE" id="PS00232">
    <property type="entry name" value="CADHERIN_1"/>
    <property type="match status" value="1"/>
</dbReference>
<evidence type="ECO:0000256" key="6">
    <source>
        <dbReference type="ARBA" id="ARBA00022989"/>
    </source>
</evidence>
<dbReference type="SMART" id="SM00112">
    <property type="entry name" value="CA"/>
    <property type="match status" value="5"/>
</dbReference>
<keyword evidence="4 8" id="KW-0106">Calcium</keyword>
<feature type="compositionally biased region" description="Basic and acidic residues" evidence="9">
    <location>
        <begin position="1056"/>
        <end position="1068"/>
    </location>
</feature>
<reference evidence="12" key="1">
    <citation type="journal article" date="2023" name="Mol. Biol. Evol.">
        <title>Third-Generation Sequencing Reveals the Adaptive Role of the Epigenome in Three Deep-Sea Polychaetes.</title>
        <authorList>
            <person name="Perez M."/>
            <person name="Aroh O."/>
            <person name="Sun Y."/>
            <person name="Lan Y."/>
            <person name="Juniper S.K."/>
            <person name="Young C.R."/>
            <person name="Angers B."/>
            <person name="Qian P.Y."/>
        </authorList>
    </citation>
    <scope>NUCLEOTIDE SEQUENCE</scope>
    <source>
        <strain evidence="12">P08H-3</strain>
    </source>
</reference>
<sequence length="1080" mass="119931">MEAVPMGEILFLFILVHLNLVKGQGLCNTGNGDMTGVPTTVYGSDPGSPSSGTTFIMYGEGSSNCYGVVAVRFSTGRSTSPFCSGIANVFVAKLDEHKSLCARMSAFGYLISVKEWRAVVRGGCSSSTDLDFEVWREITRGSSYQLVGRNNLILGNCVNLGSSGYYGTRISLRVPENSRIPIADGDVIGWTHRSGEAIYLTSSNSPSGLVRIASCGGVSPGGTCGSGSNYNRDYQLEARLVRGRGGPTLDNLNSVVEVYENELNAVATIFTVLAFHPHDQAREGSTVVVDPDTSVQYTFYEDVSLPFTYTNTPARSGNLIVKTSKSYDYESRSQYVLPFSVTALYQNASGTLTVNILDRNDPHTLNNLDSSTSASVLDTSCQTNPIYTVTFVDEDNASKFPAKRFYIIKSTPLPPTGVDLPFTIDENTGEVFCTAGLQTWLTSMGTTYDLRISVVDGMHSVSGTLTVDIQETHDPPVITNLPDTQGIFEDLLAGSEIFHIFGDGPHLTDIRFSIDDVSPRKYFYYFDLDQTSGVITLSSSASLDYSVQRPSPSFTITVGIKDDLQSGTSRDLKVDLKWINRKPAYDPDEYTVTIPEECGGACTGGTPYRWQIPGLTLSITDRDVDNPGPGVTDSLTCGILPSFGSDYFTYQNAPAPYSCNKLYQDKRIDIDDIPENRQINLTVWVKDRQGVSNNDKGDTAHIYITVTDINDNWPVFINVPTGSPPYRDTIPENTPGGLSLFTMTATDKDSGLFGEVTYTLEDVDTHDTPPPLIDTDARLHFEVDRKSGVVQTKQYLDYEAINPKDVYFNIRATDGGGLSTIMSAEVTITNVNDVRPVWQCDSDALRDFNDQYVVGAPCFYNEELRSDILVDYEVLTISSTDVDSEDDKITYHLLGPSRYFILNETTGLIKVKNDLRTYVKYILYCYDQDNNEPNLKGQPTLRIRVDTFDPRRQLINIVIQMDRDKFDEAQQDLFRKELRKLLDPWFPKIEGVRLNEDGFPMDAPKPNPSSYPEAELSNRPKVPDRRWPTEPKPKPKPTKEEVVDYDRLSEHSAPSENERPKPRERRASVDTIHSLIYDTR</sequence>
<dbReference type="Pfam" id="PF00028">
    <property type="entry name" value="Cadherin"/>
    <property type="match status" value="1"/>
</dbReference>
<accession>A0AAD9J8Y7</accession>
<dbReference type="InterPro" id="IPR020894">
    <property type="entry name" value="Cadherin_CS"/>
</dbReference>
<feature type="signal peptide" evidence="10">
    <location>
        <begin position="1"/>
        <end position="23"/>
    </location>
</feature>
<evidence type="ECO:0000313" key="12">
    <source>
        <dbReference type="EMBL" id="KAK2148146.1"/>
    </source>
</evidence>
<dbReference type="CDD" id="cd11304">
    <property type="entry name" value="Cadherin_repeat"/>
    <property type="match status" value="4"/>
</dbReference>
<keyword evidence="10" id="KW-0732">Signal</keyword>
<feature type="domain" description="Cadherin" evidence="11">
    <location>
        <begin position="368"/>
        <end position="478"/>
    </location>
</feature>
<gene>
    <name evidence="12" type="ORF">LSH36_512g01008</name>
</gene>
<dbReference type="SUPFAM" id="SSF49313">
    <property type="entry name" value="Cadherin-like"/>
    <property type="match status" value="5"/>
</dbReference>
<feature type="compositionally biased region" description="Basic and acidic residues" evidence="9">
    <location>
        <begin position="1016"/>
        <end position="1050"/>
    </location>
</feature>
<evidence type="ECO:0000256" key="3">
    <source>
        <dbReference type="ARBA" id="ARBA00022737"/>
    </source>
</evidence>
<keyword evidence="5" id="KW-0130">Cell adhesion</keyword>
<keyword evidence="6" id="KW-1133">Transmembrane helix</keyword>
<keyword evidence="7" id="KW-0472">Membrane</keyword>
<dbReference type="AlphaFoldDB" id="A0AAD9J8Y7"/>
<feature type="region of interest" description="Disordered" evidence="9">
    <location>
        <begin position="996"/>
        <end position="1080"/>
    </location>
</feature>
<dbReference type="PROSITE" id="PS50268">
    <property type="entry name" value="CADHERIN_2"/>
    <property type="match status" value="5"/>
</dbReference>
<evidence type="ECO:0000256" key="10">
    <source>
        <dbReference type="SAM" id="SignalP"/>
    </source>
</evidence>
<evidence type="ECO:0000259" key="11">
    <source>
        <dbReference type="PROSITE" id="PS50268"/>
    </source>
</evidence>
<evidence type="ECO:0000256" key="9">
    <source>
        <dbReference type="SAM" id="MobiDB-lite"/>
    </source>
</evidence>
<comment type="subcellular location">
    <subcellularLocation>
        <location evidence="1">Membrane</location>
    </subcellularLocation>
</comment>
<dbReference type="PANTHER" id="PTHR24025:SF31">
    <property type="entry name" value="NEURAL-CADHERIN"/>
    <property type="match status" value="1"/>
</dbReference>
<dbReference type="Gene3D" id="2.60.40.60">
    <property type="entry name" value="Cadherins"/>
    <property type="match status" value="4"/>
</dbReference>
<proteinExistence type="predicted"/>
<dbReference type="GO" id="GO:0005886">
    <property type="term" value="C:plasma membrane"/>
    <property type="evidence" value="ECO:0007669"/>
    <property type="project" value="InterPro"/>
</dbReference>
<feature type="domain" description="Cadherin" evidence="11">
    <location>
        <begin position="256"/>
        <end position="364"/>
    </location>
</feature>
<name>A0AAD9J8Y7_9ANNE</name>
<evidence type="ECO:0000256" key="4">
    <source>
        <dbReference type="ARBA" id="ARBA00022837"/>
    </source>
</evidence>
<evidence type="ECO:0000256" key="5">
    <source>
        <dbReference type="ARBA" id="ARBA00022889"/>
    </source>
</evidence>
<dbReference type="PANTHER" id="PTHR24025">
    <property type="entry name" value="DESMOGLEIN FAMILY MEMBER"/>
    <property type="match status" value="1"/>
</dbReference>
<organism evidence="12 13">
    <name type="scientific">Paralvinella palmiformis</name>
    <dbReference type="NCBI Taxonomy" id="53620"/>
    <lineage>
        <taxon>Eukaryota</taxon>
        <taxon>Metazoa</taxon>
        <taxon>Spiralia</taxon>
        <taxon>Lophotrochozoa</taxon>
        <taxon>Annelida</taxon>
        <taxon>Polychaeta</taxon>
        <taxon>Sedentaria</taxon>
        <taxon>Canalipalpata</taxon>
        <taxon>Terebellida</taxon>
        <taxon>Terebelliformia</taxon>
        <taxon>Alvinellidae</taxon>
        <taxon>Paralvinella</taxon>
    </lineage>
</organism>
<evidence type="ECO:0000256" key="1">
    <source>
        <dbReference type="ARBA" id="ARBA00004370"/>
    </source>
</evidence>
<feature type="domain" description="Cadherin" evidence="11">
    <location>
        <begin position="722"/>
        <end position="838"/>
    </location>
</feature>
<feature type="domain" description="Cadherin" evidence="11">
    <location>
        <begin position="856"/>
        <end position="966"/>
    </location>
</feature>
<evidence type="ECO:0000256" key="7">
    <source>
        <dbReference type="ARBA" id="ARBA00023136"/>
    </source>
</evidence>
<dbReference type="GO" id="GO:0005509">
    <property type="term" value="F:calcium ion binding"/>
    <property type="evidence" value="ECO:0007669"/>
    <property type="project" value="UniProtKB-UniRule"/>
</dbReference>
<protein>
    <recommendedName>
        <fullName evidence="11">Cadherin domain-containing protein</fullName>
    </recommendedName>
</protein>